<evidence type="ECO:0000313" key="4">
    <source>
        <dbReference type="EMBL" id="CAE0361762.1"/>
    </source>
</evidence>
<sequence>MGDATLTGRQVFLPEINTNGSVLIPRRATDLDCYASSKFQQDFGSCEIGQKNEAIAITVNGELQRFDPNTSIPLHVVRPYVRSGFDVTVFLTLQSRRPKLIAQEWHSARFRTMPQYNDDEEIQLLEGVAKALIDSGAKCVKIHLYNLIRRPPQMPSWLSGANPGKASVNRFQLVWPSYVLHLLVHSMVWRDVIRAEHLTSSKFDFIFKMRADSGWLGDTAVVYRDIEADAVAVKACLEWEGVNDKLALIPRRYANKWMDLLSAYYDDSLFGYKNSEQYQQKIAHLYHIPIRRYKNMFPMIDYYWWLRDLQGNLGCFPWNYAGVAGGHRCACVDHVLCTELTRRMCAGKRPLGPGINYNNNIKKVERRK</sequence>
<reference evidence="1" key="1">
    <citation type="submission" date="2021-01" db="EMBL/GenBank/DDBJ databases">
        <authorList>
            <person name="Corre E."/>
            <person name="Pelletier E."/>
            <person name="Niang G."/>
            <person name="Scheremetjew M."/>
            <person name="Finn R."/>
            <person name="Kale V."/>
            <person name="Holt S."/>
            <person name="Cochrane G."/>
            <person name="Meng A."/>
            <person name="Brown T."/>
            <person name="Cohen L."/>
        </authorList>
    </citation>
    <scope>NUCLEOTIDE SEQUENCE</scope>
    <source>
        <strain evidence="1">CCMP1510</strain>
    </source>
</reference>
<accession>A0A6S8AAL9</accession>
<dbReference type="EMBL" id="HBIJ01003557">
    <property type="protein sequence ID" value="CAE0361759.1"/>
    <property type="molecule type" value="Transcribed_RNA"/>
</dbReference>
<organism evidence="1">
    <name type="scientific">Aureoumbra lagunensis</name>
    <dbReference type="NCBI Taxonomy" id="44058"/>
    <lineage>
        <taxon>Eukaryota</taxon>
        <taxon>Sar</taxon>
        <taxon>Stramenopiles</taxon>
        <taxon>Ochrophyta</taxon>
        <taxon>Pelagophyceae</taxon>
        <taxon>Pelagomonadales</taxon>
        <taxon>Aureoumbra</taxon>
    </lineage>
</organism>
<dbReference type="EMBL" id="HBIJ01003558">
    <property type="protein sequence ID" value="CAE0361760.1"/>
    <property type="molecule type" value="Transcribed_RNA"/>
</dbReference>
<evidence type="ECO:0000313" key="2">
    <source>
        <dbReference type="EMBL" id="CAE0361760.1"/>
    </source>
</evidence>
<dbReference type="AlphaFoldDB" id="A0A6S8AAL9"/>
<evidence type="ECO:0000313" key="3">
    <source>
        <dbReference type="EMBL" id="CAE0361761.1"/>
    </source>
</evidence>
<dbReference type="EMBL" id="HBIJ01003559">
    <property type="protein sequence ID" value="CAE0361761.1"/>
    <property type="molecule type" value="Transcribed_RNA"/>
</dbReference>
<name>A0A6S8AAL9_9STRA</name>
<gene>
    <name evidence="1" type="ORF">ALAG00032_LOCUS2492</name>
    <name evidence="2" type="ORF">ALAG00032_LOCUS2493</name>
    <name evidence="3" type="ORF">ALAG00032_LOCUS2494</name>
    <name evidence="4" type="ORF">ALAG00032_LOCUS2495</name>
</gene>
<protein>
    <submittedName>
        <fullName evidence="1">Uncharacterized protein</fullName>
    </submittedName>
</protein>
<evidence type="ECO:0000313" key="1">
    <source>
        <dbReference type="EMBL" id="CAE0361759.1"/>
    </source>
</evidence>
<dbReference type="EMBL" id="HBIJ01003560">
    <property type="protein sequence ID" value="CAE0361762.1"/>
    <property type="molecule type" value="Transcribed_RNA"/>
</dbReference>
<proteinExistence type="predicted"/>